<sequence>MSHNSSLLVPLPEITRHKHSLFELNGDAAAKWLEALPMANLGETTKQLYQALTELSHVRCKPKDRYEILEKMRPRVHTITKGLAQHYLNKPIVLPDKAEKVVLLADTLNSQLALGYCQSFVGLESESRLIRPKEAMATCLHRALSEYGQVLLRTYQLYRTPPHHFWLHNHHLYRSAQLQKLTTQKVADKILGSGTVQQAYVRSLLLACSRCHQLPQPHIEQVYTGLRYWSNLVDIRDYRLESCTFLLDPDRDTAPTYRQLTQQAPSPGWLGIDTNGLTEGDILSAAQATGKTKLDLQLPKATLEQLSNAWHAPTTRSSQRVERDDTALITLGLNATHYYCANLADFDQFQIESSDAELQPDPFSERHHRDIWSQGASDDTRETDHAGTVNFGLTPNRHDEPIEAIDYSLTQAPGDSSRRPTERQYSYLRARILDSSAGGFRIEWPVEQGVRIRTGEIIGIKTEDFDDWRIAVVRWIRSDEQHQMGVEVLATAAIPYSARLMQSGLPASDYQRAIVLPSDGTDESPRVLLANIASFAEGQTIELVRPGHALRARLLNSIESSGSYKLFNYKDAVKNAPPKAVVGEPEKNEGEFNNLWEIL</sequence>
<dbReference type="KEGG" id="snan:I6N98_15300"/>
<gene>
    <name evidence="1" type="ORF">I6N98_15300</name>
</gene>
<evidence type="ECO:0000313" key="1">
    <source>
        <dbReference type="EMBL" id="QQD17693.1"/>
    </source>
</evidence>
<protein>
    <recommendedName>
        <fullName evidence="3">GTPase</fullName>
    </recommendedName>
</protein>
<organism evidence="1 2">
    <name type="scientific">Spongiibacter nanhainus</name>
    <dbReference type="NCBI Taxonomy" id="2794344"/>
    <lineage>
        <taxon>Bacteria</taxon>
        <taxon>Pseudomonadati</taxon>
        <taxon>Pseudomonadota</taxon>
        <taxon>Gammaproteobacteria</taxon>
        <taxon>Cellvibrionales</taxon>
        <taxon>Spongiibacteraceae</taxon>
        <taxon>Spongiibacter</taxon>
    </lineage>
</organism>
<keyword evidence="2" id="KW-1185">Reference proteome</keyword>
<dbReference type="Proteomes" id="UP000596063">
    <property type="component" value="Chromosome"/>
</dbReference>
<evidence type="ECO:0000313" key="2">
    <source>
        <dbReference type="Proteomes" id="UP000596063"/>
    </source>
</evidence>
<reference evidence="1 2" key="1">
    <citation type="submission" date="2020-12" db="EMBL/GenBank/DDBJ databases">
        <authorList>
            <person name="Shan Y."/>
        </authorList>
    </citation>
    <scope>NUCLEOTIDE SEQUENCE [LARGE SCALE GENOMIC DNA]</scope>
    <source>
        <strain evidence="2">csc3.9</strain>
    </source>
</reference>
<evidence type="ECO:0008006" key="3">
    <source>
        <dbReference type="Google" id="ProtNLM"/>
    </source>
</evidence>
<name>A0A7T4UQ25_9GAMM</name>
<dbReference type="AlphaFoldDB" id="A0A7T4UQ25"/>
<dbReference type="EMBL" id="CP066167">
    <property type="protein sequence ID" value="QQD17693.1"/>
    <property type="molecule type" value="Genomic_DNA"/>
</dbReference>
<dbReference type="RefSeq" id="WP_198569192.1">
    <property type="nucleotide sequence ID" value="NZ_CP066167.1"/>
</dbReference>
<accession>A0A7T4UQ25</accession>
<proteinExistence type="predicted"/>